<dbReference type="InterPro" id="IPR052169">
    <property type="entry name" value="CW_Biosynth-Accessory"/>
</dbReference>
<dbReference type="EMBL" id="JACLAU010000056">
    <property type="protein sequence ID" value="MBC2653563.1"/>
    <property type="molecule type" value="Genomic_DNA"/>
</dbReference>
<reference evidence="4 5" key="1">
    <citation type="submission" date="2020-08" db="EMBL/GenBank/DDBJ databases">
        <title>The genome sequence of Novosphingobium flavum 4Y4.</title>
        <authorList>
            <person name="Liu Y."/>
        </authorList>
    </citation>
    <scope>NUCLEOTIDE SEQUENCE [LARGE SCALE GENOMIC DNA]</scope>
    <source>
        <strain evidence="4 5">4Y4</strain>
    </source>
</reference>
<evidence type="ECO:0000256" key="1">
    <source>
        <dbReference type="ARBA" id="ARBA00005662"/>
    </source>
</evidence>
<dbReference type="PANTHER" id="PTHR33393:SF13">
    <property type="entry name" value="PGA BIOSYNTHESIS PROTEIN CAPA"/>
    <property type="match status" value="1"/>
</dbReference>
<evidence type="ECO:0000313" key="5">
    <source>
        <dbReference type="Proteomes" id="UP000520156"/>
    </source>
</evidence>
<gene>
    <name evidence="4" type="ORF">H7F49_17925</name>
</gene>
<feature type="domain" description="Capsule synthesis protein CapA" evidence="3">
    <location>
        <begin position="55"/>
        <end position="369"/>
    </location>
</feature>
<organism evidence="4 5">
    <name type="scientific">Novosphingobium aerophilum</name>
    <dbReference type="NCBI Taxonomy" id="2839843"/>
    <lineage>
        <taxon>Bacteria</taxon>
        <taxon>Pseudomonadati</taxon>
        <taxon>Pseudomonadota</taxon>
        <taxon>Alphaproteobacteria</taxon>
        <taxon>Sphingomonadales</taxon>
        <taxon>Sphingomonadaceae</taxon>
        <taxon>Novosphingobium</taxon>
    </lineage>
</organism>
<evidence type="ECO:0000313" key="4">
    <source>
        <dbReference type="EMBL" id="MBC2653563.1"/>
    </source>
</evidence>
<dbReference type="InterPro" id="IPR029052">
    <property type="entry name" value="Metallo-depent_PP-like"/>
</dbReference>
<feature type="chain" id="PRO_5031299367" evidence="2">
    <location>
        <begin position="26"/>
        <end position="493"/>
    </location>
</feature>
<keyword evidence="5" id="KW-1185">Reference proteome</keyword>
<proteinExistence type="inferred from homology"/>
<feature type="signal peptide" evidence="2">
    <location>
        <begin position="1"/>
        <end position="25"/>
    </location>
</feature>
<dbReference type="SUPFAM" id="SSF56300">
    <property type="entry name" value="Metallo-dependent phosphatases"/>
    <property type="match status" value="1"/>
</dbReference>
<comment type="similarity">
    <text evidence="1">Belongs to the CapA family.</text>
</comment>
<dbReference type="AlphaFoldDB" id="A0A7X1FAT2"/>
<dbReference type="InterPro" id="IPR019079">
    <property type="entry name" value="Capsule_synth_CapA"/>
</dbReference>
<dbReference type="RefSeq" id="WP_185684937.1">
    <property type="nucleotide sequence ID" value="NZ_JACLAU010000056.1"/>
</dbReference>
<evidence type="ECO:0000259" key="3">
    <source>
        <dbReference type="SMART" id="SM00854"/>
    </source>
</evidence>
<dbReference type="PANTHER" id="PTHR33393">
    <property type="entry name" value="POLYGLUTAMINE SYNTHESIS ACCESSORY PROTEIN RV0574C-RELATED"/>
    <property type="match status" value="1"/>
</dbReference>
<dbReference type="SMART" id="SM00854">
    <property type="entry name" value="PGA_cap"/>
    <property type="match status" value="1"/>
</dbReference>
<evidence type="ECO:0000256" key="2">
    <source>
        <dbReference type="SAM" id="SignalP"/>
    </source>
</evidence>
<dbReference type="Proteomes" id="UP000520156">
    <property type="component" value="Unassembled WGS sequence"/>
</dbReference>
<keyword evidence="2" id="KW-0732">Signal</keyword>
<comment type="caution">
    <text evidence="4">The sequence shown here is derived from an EMBL/GenBank/DDBJ whole genome shotgun (WGS) entry which is preliminary data.</text>
</comment>
<protein>
    <submittedName>
        <fullName evidence="4">CapA family protein</fullName>
    </submittedName>
</protein>
<dbReference type="Pfam" id="PF09587">
    <property type="entry name" value="PGA_cap"/>
    <property type="match status" value="1"/>
</dbReference>
<sequence>MTYSLRLAALLLASSAALSPFAVSAQPARALPDPATFDYRDLQNELRNKMDGSYTVAVTGDLLFQEPAGKRIGAAIRSVLKGADTTIGNLEVYLVDRQSWAGSHGYRNNWAPKEVAADLADLGFDLVAPGEADGGPDEQIETMKYLDAVGIKRPGYGPNLSIARQPAFQELPQGRVAMVAAFPFGPVGTDPIARNKVGNDFGEEAGLNPLRLTQWLTVTQAQFDQLKAIRDSILARREEADVARPAPLPKDRPGRLNLFGKNYMVAEKPGEFRYEMDETDRQSQVLAVRNAKEYADFVVFTTHIHENRYAYQAYSQDHFPPDYVRTLARELIDNGADMFLGSGNHTMQGIEIYKGRPIFYNPGNFAVQRFGSDDSPPNPEGLTNIEANELREDWLQQYINLVAYVAQAKYDKGRLAEIRIYPVDLGVDHAKVPWSRSSIPQTPSPELANRILRELQTYSEPFGTKIEIAGGIGIIRIPPETHQPITPAVKRGR</sequence>
<accession>A0A7X1FAT2</accession>
<name>A0A7X1FAT2_9SPHN</name>